<reference evidence="2" key="1">
    <citation type="journal article" date="2011" name="PLoS Genet.">
        <title>Genomic analysis of the necrotrophic fungal pathogens Sclerotinia sclerotiorum and Botrytis cinerea.</title>
        <authorList>
            <person name="Amselem J."/>
            <person name="Cuomo C.A."/>
            <person name="van Kan J.A."/>
            <person name="Viaud M."/>
            <person name="Benito E.P."/>
            <person name="Couloux A."/>
            <person name="Coutinho P.M."/>
            <person name="de Vries R.P."/>
            <person name="Dyer P.S."/>
            <person name="Fillinger S."/>
            <person name="Fournier E."/>
            <person name="Gout L."/>
            <person name="Hahn M."/>
            <person name="Kohn L."/>
            <person name="Lapalu N."/>
            <person name="Plummer K.M."/>
            <person name="Pradier J.M."/>
            <person name="Quevillon E."/>
            <person name="Sharon A."/>
            <person name="Simon A."/>
            <person name="ten Have A."/>
            <person name="Tudzynski B."/>
            <person name="Tudzynski P."/>
            <person name="Wincker P."/>
            <person name="Andrew M."/>
            <person name="Anthouard V."/>
            <person name="Beever R.E."/>
            <person name="Beffa R."/>
            <person name="Benoit I."/>
            <person name="Bouzid O."/>
            <person name="Brault B."/>
            <person name="Chen Z."/>
            <person name="Choquer M."/>
            <person name="Collemare J."/>
            <person name="Cotton P."/>
            <person name="Danchin E.G."/>
            <person name="Da Silva C."/>
            <person name="Gautier A."/>
            <person name="Giraud C."/>
            <person name="Giraud T."/>
            <person name="Gonzalez C."/>
            <person name="Grossetete S."/>
            <person name="Guldener U."/>
            <person name="Henrissat B."/>
            <person name="Howlett B.J."/>
            <person name="Kodira C."/>
            <person name="Kretschmer M."/>
            <person name="Lappartient A."/>
            <person name="Leroch M."/>
            <person name="Levis C."/>
            <person name="Mauceli E."/>
            <person name="Neuveglise C."/>
            <person name="Oeser B."/>
            <person name="Pearson M."/>
            <person name="Poulain J."/>
            <person name="Poussereau N."/>
            <person name="Quesneville H."/>
            <person name="Rascle C."/>
            <person name="Schumacher J."/>
            <person name="Segurens B."/>
            <person name="Sexton A."/>
            <person name="Silva E."/>
            <person name="Sirven C."/>
            <person name="Soanes D.M."/>
            <person name="Talbot N.J."/>
            <person name="Templeton M."/>
            <person name="Yandava C."/>
            <person name="Yarden O."/>
            <person name="Zeng Q."/>
            <person name="Rollins J.A."/>
            <person name="Lebrun M.H."/>
            <person name="Dickman M."/>
        </authorList>
    </citation>
    <scope>NUCLEOTIDE SEQUENCE [LARGE SCALE GENOMIC DNA]</scope>
    <source>
        <strain evidence="2">ATCC 18683 / 1980 / Ss-1</strain>
    </source>
</reference>
<dbReference type="Proteomes" id="UP000001312">
    <property type="component" value="Unassembled WGS sequence"/>
</dbReference>
<sequence>MQAQFHLMLVKLRSIWDLRLLAHLGDVDKRSDFALRLRREVVVVVVVADKISPRLGLVIPHSPQTASKRLSPLMLVLYPEVSFQANTSFARSSGALWERGLVGGSSDRAECRRICHFRDLAFVHCSLPLTSTLFQECFSKISSTSLDRPTIKALIWKLDVQVISTGRNIHARP</sequence>
<accession>A7EVC8</accession>
<dbReference type="KEGG" id="ssl:SS1G_09286"/>
<organism evidence="1 2">
    <name type="scientific">Sclerotinia sclerotiorum (strain ATCC 18683 / 1980 / Ss-1)</name>
    <name type="common">White mold</name>
    <name type="synonym">Whetzelinia sclerotiorum</name>
    <dbReference type="NCBI Taxonomy" id="665079"/>
    <lineage>
        <taxon>Eukaryota</taxon>
        <taxon>Fungi</taxon>
        <taxon>Dikarya</taxon>
        <taxon>Ascomycota</taxon>
        <taxon>Pezizomycotina</taxon>
        <taxon>Leotiomycetes</taxon>
        <taxon>Helotiales</taxon>
        <taxon>Sclerotiniaceae</taxon>
        <taxon>Sclerotinia</taxon>
    </lineage>
</organism>
<gene>
    <name evidence="1" type="ORF">SS1G_09286</name>
</gene>
<keyword evidence="2" id="KW-1185">Reference proteome</keyword>
<dbReference type="HOGENOM" id="CLU_1548543_0_0_1"/>
<dbReference type="RefSeq" id="XP_001589565.1">
    <property type="nucleotide sequence ID" value="XM_001589515.1"/>
</dbReference>
<evidence type="ECO:0000313" key="2">
    <source>
        <dbReference type="Proteomes" id="UP000001312"/>
    </source>
</evidence>
<dbReference type="AlphaFoldDB" id="A7EVC8"/>
<evidence type="ECO:0000313" key="1">
    <source>
        <dbReference type="EMBL" id="EDN93420.1"/>
    </source>
</evidence>
<dbReference type="InParanoid" id="A7EVC8"/>
<protein>
    <submittedName>
        <fullName evidence="1">Uncharacterized protein</fullName>
    </submittedName>
</protein>
<proteinExistence type="predicted"/>
<dbReference type="GeneID" id="5485614"/>
<name>A7EVC8_SCLS1</name>
<dbReference type="EMBL" id="CH476633">
    <property type="protein sequence ID" value="EDN93420.1"/>
    <property type="molecule type" value="Genomic_DNA"/>
</dbReference>